<sequence length="857" mass="92011">MSQAVGDLIVNLDLNDAKFTERYNYVKRGLEGIGSAANDAALEVQSAFTRQELYARKAGISIGQYNAAMRSLPAQFTDIATQLAGGQSPFLILLQQGGQIKDQFGGVKGALLGVADYAKTLAGFITPTTLGITALVSGVGLLAYNWNQGRLQASAYNQAIASTGNISGQTADSLARITAQIVKNADAGKSAVAAAVAQATGLGLTVDQIRQVSETAILLSKNTGASVKDLVAELGKIPQDPLKAFVDINQQYNFANLALYEQVKHMVDLGDKAGATKLIIDSLGDSQKNFKDASKSDLDDLSNYWQGLIEKVKNYKFWSDRVADNATTAQLPEFRPGTGSVVVDGINDTMAQGNKERQQALDNQIEKENHLAAIKEQQRNATAELNRQQVSANIEADKFLESARTNAQIRNDLQTKYQRQLEQGLITQDKFNKLTAAINEKYKDPKTPKTTVPAGDKASDREAAELIALQAQLKVLQQHTGLNDVISQQRKDLWKTEAQFSVLEEAAGQRKLSKEEESLLANKARILALAQQKALLGDQITAQEQLNKRMDTATKYTNQMSAKQSALTDSATLSDRAAGRKLAYAQLESGWKNAGGNTTDVDYQRELTALNQYYAAEDSLRGDWLSGAKKGFAEYLDSATNVYSAMQNAASSALGGMSDMLTELVTTGKTSFKSFTVSILKSIVQITNQLLVAWAVQKAMGWVAGSFDGPQGGGIGSPSFVGPVQAWKGGYIPEYDGGGYTGPGGKFEPKGIVHGGEFVFTKESTARLGVGNLYRLMRGYASGGFVGNATSGSLQTGVSVYAPVSVTTPQSTQGQQGSANADALGRVYQQVVDKSIREGIERESRPGGMIWALTKTR</sequence>
<gene>
    <name evidence="3" type="ORF">PDTA9734_18720</name>
</gene>
<evidence type="ECO:0000313" key="4">
    <source>
        <dbReference type="Proteomes" id="UP001320460"/>
    </source>
</evidence>
<dbReference type="EMBL" id="AP025334">
    <property type="protein sequence ID" value="BDD50385.1"/>
    <property type="molecule type" value="Genomic_DNA"/>
</dbReference>
<dbReference type="RefSeq" id="WP_125124289.1">
    <property type="nucleotide sequence ID" value="NZ_AP025334.1"/>
</dbReference>
<dbReference type="HAMAP" id="MF_04138">
    <property type="entry name" value="TMP_LAMBDA"/>
    <property type="match status" value="1"/>
</dbReference>
<feature type="domain" description="Bacteriophage tail tape measure C-terminal" evidence="2">
    <location>
        <begin position="622"/>
        <end position="696"/>
    </location>
</feature>
<evidence type="ECO:0000313" key="3">
    <source>
        <dbReference type="EMBL" id="BDD50385.1"/>
    </source>
</evidence>
<proteinExistence type="inferred from homology"/>
<dbReference type="Pfam" id="PF06791">
    <property type="entry name" value="TMP_2"/>
    <property type="match status" value="1"/>
</dbReference>
<dbReference type="Proteomes" id="UP001320460">
    <property type="component" value="Chromosome"/>
</dbReference>
<dbReference type="Pfam" id="PF09718">
    <property type="entry name" value="Tape_meas_lam_C"/>
    <property type="match status" value="1"/>
</dbReference>
<reference evidence="3 4" key="1">
    <citation type="submission" date="2021-12" db="EMBL/GenBank/DDBJ databases">
        <title>Complete genome sequence of Phytobacter diazotrophicus TA9734.</title>
        <authorList>
            <person name="Kubota H."/>
            <person name="Nakayama Y."/>
            <person name="Ariyoshi T."/>
        </authorList>
    </citation>
    <scope>NUCLEOTIDE SEQUENCE [LARGE SCALE GENOMIC DNA]</scope>
    <source>
        <strain evidence="3 4">TA9734</strain>
    </source>
</reference>
<dbReference type="InterPro" id="IPR009628">
    <property type="entry name" value="Phage_tape_measure_N"/>
</dbReference>
<protein>
    <submittedName>
        <fullName evidence="3">Phage tail tape measure protein</fullName>
    </submittedName>
</protein>
<evidence type="ECO:0000259" key="2">
    <source>
        <dbReference type="Pfam" id="PF09718"/>
    </source>
</evidence>
<organism evidence="3 4">
    <name type="scientific">Phytobacter diazotrophicus</name>
    <dbReference type="NCBI Taxonomy" id="395631"/>
    <lineage>
        <taxon>Bacteria</taxon>
        <taxon>Pseudomonadati</taxon>
        <taxon>Pseudomonadota</taxon>
        <taxon>Gammaproteobacteria</taxon>
        <taxon>Enterobacterales</taxon>
        <taxon>Enterobacteriaceae</taxon>
        <taxon>Phytobacter</taxon>
    </lineage>
</organism>
<feature type="domain" description="Bacteriophage tail tape measure N-terminal" evidence="1">
    <location>
        <begin position="56"/>
        <end position="264"/>
    </location>
</feature>
<evidence type="ECO:0000259" key="1">
    <source>
        <dbReference type="Pfam" id="PF06791"/>
    </source>
</evidence>
<accession>A0ABM7VTH6</accession>
<dbReference type="InterPro" id="IPR043680">
    <property type="entry name" value="GpH_LAMBDA"/>
</dbReference>
<dbReference type="InterPro" id="IPR006431">
    <property type="entry name" value="Phage_tape_meas_C"/>
</dbReference>
<keyword evidence="4" id="KW-1185">Reference proteome</keyword>
<name>A0ABM7VTH6_9ENTR</name>
<dbReference type="NCBIfam" id="TIGR01541">
    <property type="entry name" value="tape_meas_lam_C"/>
    <property type="match status" value="1"/>
</dbReference>